<dbReference type="InterPro" id="IPR006311">
    <property type="entry name" value="TAT_signal"/>
</dbReference>
<dbReference type="EMBL" id="JAQSIO010000002">
    <property type="protein sequence ID" value="MDD0814087.1"/>
    <property type="molecule type" value="Genomic_DNA"/>
</dbReference>
<dbReference type="PROSITE" id="PS51318">
    <property type="entry name" value="TAT"/>
    <property type="match status" value="1"/>
</dbReference>
<keyword evidence="3" id="KW-1185">Reference proteome</keyword>
<protein>
    <submittedName>
        <fullName evidence="2">Tripartite tricarboxylate transporter substrate binding protein</fullName>
    </submittedName>
</protein>
<comment type="caution">
    <text evidence="2">The sequence shown here is derived from an EMBL/GenBank/DDBJ whole genome shotgun (WGS) entry which is preliminary data.</text>
</comment>
<comment type="similarity">
    <text evidence="1">Belongs to the UPF0065 (bug) family.</text>
</comment>
<dbReference type="PANTHER" id="PTHR42928:SF5">
    <property type="entry name" value="BLR1237 PROTEIN"/>
    <property type="match status" value="1"/>
</dbReference>
<dbReference type="SUPFAM" id="SSF53850">
    <property type="entry name" value="Periplasmic binding protein-like II"/>
    <property type="match status" value="1"/>
</dbReference>
<dbReference type="CDD" id="cd13578">
    <property type="entry name" value="PBP2_Bug27"/>
    <property type="match status" value="1"/>
</dbReference>
<evidence type="ECO:0000313" key="3">
    <source>
        <dbReference type="Proteomes" id="UP001528672"/>
    </source>
</evidence>
<dbReference type="Gene3D" id="3.40.190.10">
    <property type="entry name" value="Periplasmic binding protein-like II"/>
    <property type="match status" value="1"/>
</dbReference>
<sequence length="352" mass="36170">MTPPRDPGHALRAHAPGSAVGRLTRRGRLLTTGLALLTALAGLSALRPAQAQDAWPNRPIRLVVPFTPGGVTDTSGRLIAEQLGRRLGQSVIVDNRPGASGNIGTAAVATAAPDGYTLVLGFDGTLVINPHVFAKVPFDTLKDLAPVGKIGDAVLILVAHPGVPAKTLGEVIALSKGQADGLSYGTSGTGGTPHIGGELLRQRTGAQLTHIPYKGGGQAMSDVLGGSIPLVYTAVAGASGHVKSGKLRAIAVSSAQRSAALPDVPTFIESGVSDFVVNSWVGLLAPAKTPPAVLARLNTELNAVLNDPAVREKLIAMGIEATPGSADQFRDEIRRDLARYGQVVKAAGIRIE</sequence>
<dbReference type="InterPro" id="IPR042100">
    <property type="entry name" value="Bug_dom1"/>
</dbReference>
<dbReference type="PANTHER" id="PTHR42928">
    <property type="entry name" value="TRICARBOXYLATE-BINDING PROTEIN"/>
    <property type="match status" value="1"/>
</dbReference>
<reference evidence="2 3" key="1">
    <citation type="submission" date="2023-02" db="EMBL/GenBank/DDBJ databases">
        <title>Bacterial whole genome sequence for Curvibacter sp. HBC28.</title>
        <authorList>
            <person name="Le V."/>
            <person name="Ko S.-R."/>
            <person name="Ahn C.-Y."/>
            <person name="Oh H.-M."/>
        </authorList>
    </citation>
    <scope>NUCLEOTIDE SEQUENCE [LARGE SCALE GENOMIC DNA]</scope>
    <source>
        <strain evidence="2 3">HBC28</strain>
    </source>
</reference>
<accession>A0ABT5MBY9</accession>
<gene>
    <name evidence="2" type="ORF">PSQ39_05520</name>
</gene>
<dbReference type="PIRSF" id="PIRSF017082">
    <property type="entry name" value="YflP"/>
    <property type="match status" value="1"/>
</dbReference>
<dbReference type="Pfam" id="PF03401">
    <property type="entry name" value="TctC"/>
    <property type="match status" value="1"/>
</dbReference>
<proteinExistence type="inferred from homology"/>
<evidence type="ECO:0000313" key="2">
    <source>
        <dbReference type="EMBL" id="MDD0814087.1"/>
    </source>
</evidence>
<dbReference type="Proteomes" id="UP001528672">
    <property type="component" value="Unassembled WGS sequence"/>
</dbReference>
<evidence type="ECO:0000256" key="1">
    <source>
        <dbReference type="ARBA" id="ARBA00006987"/>
    </source>
</evidence>
<organism evidence="2 3">
    <name type="scientific">Curvibacter microcysteis</name>
    <dbReference type="NCBI Taxonomy" id="3026419"/>
    <lineage>
        <taxon>Bacteria</taxon>
        <taxon>Pseudomonadati</taxon>
        <taxon>Pseudomonadota</taxon>
        <taxon>Betaproteobacteria</taxon>
        <taxon>Burkholderiales</taxon>
        <taxon>Comamonadaceae</taxon>
        <taxon>Curvibacter</taxon>
    </lineage>
</organism>
<name>A0ABT5MBY9_9BURK</name>
<dbReference type="InterPro" id="IPR005064">
    <property type="entry name" value="BUG"/>
</dbReference>
<dbReference type="RefSeq" id="WP_273925723.1">
    <property type="nucleotide sequence ID" value="NZ_JAQSIO010000002.1"/>
</dbReference>
<dbReference type="Gene3D" id="3.40.190.150">
    <property type="entry name" value="Bordetella uptake gene, domain 1"/>
    <property type="match status" value="1"/>
</dbReference>